<organism evidence="3 4">
    <name type="scientific">Blastococcus brunescens</name>
    <dbReference type="NCBI Taxonomy" id="1564165"/>
    <lineage>
        <taxon>Bacteria</taxon>
        <taxon>Bacillati</taxon>
        <taxon>Actinomycetota</taxon>
        <taxon>Actinomycetes</taxon>
        <taxon>Geodermatophilales</taxon>
        <taxon>Geodermatophilaceae</taxon>
        <taxon>Blastococcus</taxon>
    </lineage>
</organism>
<accession>A0ABZ1BB13</accession>
<feature type="region of interest" description="Disordered" evidence="1">
    <location>
        <begin position="32"/>
        <end position="54"/>
    </location>
</feature>
<sequence>MGFNPTFLLDGLAAVHSDRARMDFTSPLKPAVLSGVDEPAADDGQPEKPAERSGSYRYLIMPVRLPG</sequence>
<dbReference type="InterPro" id="IPR046938">
    <property type="entry name" value="DNA_clamp_sf"/>
</dbReference>
<evidence type="ECO:0000259" key="2">
    <source>
        <dbReference type="Pfam" id="PF02768"/>
    </source>
</evidence>
<evidence type="ECO:0000313" key="4">
    <source>
        <dbReference type="Proteomes" id="UP001324287"/>
    </source>
</evidence>
<evidence type="ECO:0000256" key="1">
    <source>
        <dbReference type="SAM" id="MobiDB-lite"/>
    </source>
</evidence>
<name>A0ABZ1BB13_9ACTN</name>
<reference evidence="3 4" key="1">
    <citation type="submission" date="2023-12" db="EMBL/GenBank/DDBJ databases">
        <title>Blastococcus brunescens sp. nov., an actonobacterium isolated from sandstone collected in sahara desert.</title>
        <authorList>
            <person name="Gtari M."/>
            <person name="Ghodhbane F."/>
        </authorList>
    </citation>
    <scope>NUCLEOTIDE SEQUENCE [LARGE SCALE GENOMIC DNA]</scope>
    <source>
        <strain evidence="3 4">BMG 8361</strain>
    </source>
</reference>
<dbReference type="InterPro" id="IPR022635">
    <property type="entry name" value="DNA_polIII_beta_C"/>
</dbReference>
<proteinExistence type="predicted"/>
<dbReference type="EMBL" id="CP141261">
    <property type="protein sequence ID" value="WRL67233.1"/>
    <property type="molecule type" value="Genomic_DNA"/>
</dbReference>
<keyword evidence="4" id="KW-1185">Reference proteome</keyword>
<dbReference type="Pfam" id="PF02768">
    <property type="entry name" value="DNA_pol3_beta_3"/>
    <property type="match status" value="1"/>
</dbReference>
<gene>
    <name evidence="3" type="ORF">U6N30_29960</name>
</gene>
<evidence type="ECO:0000313" key="3">
    <source>
        <dbReference type="EMBL" id="WRL67233.1"/>
    </source>
</evidence>
<dbReference type="SUPFAM" id="SSF55979">
    <property type="entry name" value="DNA clamp"/>
    <property type="match status" value="1"/>
</dbReference>
<dbReference type="Gene3D" id="3.10.150.10">
    <property type="entry name" value="DNA Polymerase III, subunit A, domain 2"/>
    <property type="match status" value="1"/>
</dbReference>
<protein>
    <recommendedName>
        <fullName evidence="2">DNA polymerase III beta sliding clamp C-terminal domain-containing protein</fullName>
    </recommendedName>
</protein>
<dbReference type="RefSeq" id="WP_324278540.1">
    <property type="nucleotide sequence ID" value="NZ_CP141261.1"/>
</dbReference>
<dbReference type="Proteomes" id="UP001324287">
    <property type="component" value="Chromosome"/>
</dbReference>
<feature type="domain" description="DNA polymerase III beta sliding clamp C-terminal" evidence="2">
    <location>
        <begin position="1"/>
        <end position="39"/>
    </location>
</feature>